<dbReference type="RefSeq" id="WP_253804245.1">
    <property type="nucleotide sequence ID" value="NZ_BAAAUB010000029.1"/>
</dbReference>
<evidence type="ECO:0000313" key="2">
    <source>
        <dbReference type="EMBL" id="MCP2313933.1"/>
    </source>
</evidence>
<gene>
    <name evidence="2" type="ORF">FHR36_007132</name>
</gene>
<reference evidence="2 3" key="1">
    <citation type="submission" date="2022-06" db="EMBL/GenBank/DDBJ databases">
        <title>Sequencing the genomes of 1000 actinobacteria strains.</title>
        <authorList>
            <person name="Klenk H.-P."/>
        </authorList>
    </citation>
    <scope>NUCLEOTIDE SEQUENCE [LARGE SCALE GENOMIC DNA]</scope>
    <source>
        <strain evidence="2 3">DSM 41656</strain>
    </source>
</reference>
<organism evidence="2 3">
    <name type="scientific">Kitasatospora paracochleata</name>
    <dbReference type="NCBI Taxonomy" id="58354"/>
    <lineage>
        <taxon>Bacteria</taxon>
        <taxon>Bacillati</taxon>
        <taxon>Actinomycetota</taxon>
        <taxon>Actinomycetes</taxon>
        <taxon>Kitasatosporales</taxon>
        <taxon>Streptomycetaceae</taxon>
        <taxon>Kitasatospora</taxon>
    </lineage>
</organism>
<protein>
    <recommendedName>
        <fullName evidence="4">Alpha/beta hydrolase family protein DUF900</fullName>
    </recommendedName>
</protein>
<accession>A0ABT1JA40</accession>
<keyword evidence="3" id="KW-1185">Reference proteome</keyword>
<name>A0ABT1JA40_9ACTN</name>
<feature type="region of interest" description="Disordered" evidence="1">
    <location>
        <begin position="458"/>
        <end position="477"/>
    </location>
</feature>
<sequence length="494" mass="53639">MSDQAYIVITGRNGQLDRRDSASVDDIVAAVRSGHDLVVHLHGGLVNEASGLRTARRLTPEYLDAGASPVFVVWQSGLLEVLCHNLDEIFREEIFKRMLKWVLQFTVGKLWQGPGERAAGALPVPNDIKVKTELARRAKDQEPFDEALQEPGLTEVSDAERRELESAIESDPDLLAELEQVLTARHPETTTEGSRGVVLRREGSSATLMDPDALDEVDTRASGDRGIVTTLALARKCGQVLVRVISRCRAQTDHGIYPTVVEELLRAFYLANAGGAVWSAMKKETSDTFASAHDRFGRLLLDGLSGALASGSRPRITLVGHSTGAVYIDNLLAEVARGRTEGDRVWPDDTRFQVVFLAPACTYDHFTVALDKGGGLIKDLRMFTMDDATEASDRLVGPLYPRSLLYFVSGVLERNARGASACVPLLGMARYREAAYQTVVALGPGRKYLTAERVVLSPSAEGSPPGRQAGARSHTSFDDDSLVLGSIATMIRGA</sequence>
<dbReference type="EMBL" id="JAMZDX010000008">
    <property type="protein sequence ID" value="MCP2313933.1"/>
    <property type="molecule type" value="Genomic_DNA"/>
</dbReference>
<evidence type="ECO:0008006" key="4">
    <source>
        <dbReference type="Google" id="ProtNLM"/>
    </source>
</evidence>
<evidence type="ECO:0000256" key="1">
    <source>
        <dbReference type="SAM" id="MobiDB-lite"/>
    </source>
</evidence>
<comment type="caution">
    <text evidence="2">The sequence shown here is derived from an EMBL/GenBank/DDBJ whole genome shotgun (WGS) entry which is preliminary data.</text>
</comment>
<evidence type="ECO:0000313" key="3">
    <source>
        <dbReference type="Proteomes" id="UP001206483"/>
    </source>
</evidence>
<proteinExistence type="predicted"/>
<dbReference type="Proteomes" id="UP001206483">
    <property type="component" value="Unassembled WGS sequence"/>
</dbReference>